<dbReference type="GO" id="GO:0004366">
    <property type="term" value="F:glycerol-3-phosphate O-acyltransferase activity"/>
    <property type="evidence" value="ECO:0007669"/>
    <property type="project" value="UniProtKB-EC"/>
</dbReference>
<evidence type="ECO:0000256" key="7">
    <source>
        <dbReference type="ARBA" id="ARBA00022475"/>
    </source>
</evidence>
<dbReference type="CDD" id="cd07993">
    <property type="entry name" value="LPLAT_DHAPAT-like"/>
    <property type="match status" value="1"/>
</dbReference>
<evidence type="ECO:0000256" key="15">
    <source>
        <dbReference type="SAM" id="MobiDB-lite"/>
    </source>
</evidence>
<keyword evidence="10 14" id="KW-0594">Phospholipid biosynthesis</keyword>
<keyword evidence="7 14" id="KW-1003">Cell membrane</keyword>
<keyword evidence="14" id="KW-0444">Lipid biosynthesis</keyword>
<comment type="domain">
    <text evidence="14">The HXXXXD motif is essential for acyltransferase activity and may constitute the binding site for the phosphate moiety of the glycerol-3-phosphate.</text>
</comment>
<dbReference type="RefSeq" id="WP_377316522.1">
    <property type="nucleotide sequence ID" value="NZ_JBHSNF010000001.1"/>
</dbReference>
<keyword evidence="9 14" id="KW-0472">Membrane</keyword>
<dbReference type="SMART" id="SM00563">
    <property type="entry name" value="PlsC"/>
    <property type="match status" value="1"/>
</dbReference>
<dbReference type="PIRSF" id="PIRSF000437">
    <property type="entry name" value="GPAT_DHAPAT"/>
    <property type="match status" value="1"/>
</dbReference>
<dbReference type="NCBIfam" id="NF003441">
    <property type="entry name" value="PRK04974.1"/>
    <property type="match status" value="1"/>
</dbReference>
<feature type="domain" description="Phospholipid/glycerol acyltransferase" evidence="16">
    <location>
        <begin position="312"/>
        <end position="439"/>
    </location>
</feature>
<dbReference type="InterPro" id="IPR028354">
    <property type="entry name" value="GPAT_PlsB"/>
</dbReference>
<keyword evidence="12 14" id="KW-0012">Acyltransferase</keyword>
<dbReference type="InterPro" id="IPR022284">
    <property type="entry name" value="GPAT/DHAPAT"/>
</dbReference>
<feature type="short sequence motif" description="HXXXXD motif" evidence="14">
    <location>
        <begin position="317"/>
        <end position="322"/>
    </location>
</feature>
<evidence type="ECO:0000256" key="12">
    <source>
        <dbReference type="ARBA" id="ARBA00023315"/>
    </source>
</evidence>
<dbReference type="PANTHER" id="PTHR12563">
    <property type="entry name" value="GLYCEROL-3-PHOSPHATE ACYLTRANSFERASE"/>
    <property type="match status" value="1"/>
</dbReference>
<sequence>MQNFSSADSTARQRAPWWFNLAGQLLQPWVRIRRDPAEPTALLQAGVPVCYVIERDGFSDALILQRACREAGLPNPMQPLPGTRRRRSVFALARRDGWIFGRNRQRAPNEPLRQLVRSLEGMPERDIQIVPVSIYVGRAPSRDSGWFSVLFSENWVMVGRFGRLLALLLNGRDTVVHFSAPVSLRSVLDESGEISPERFTRKIARVLRTHFHRIRAAVIGPDLSHRRTVVDAVLNAEPVRAAIAATAAKEKISHAKAWRKAHKLMLEIAADYSHPVVRSVSFLLSNFWNKLYDGIAMHHFDKARAAAPGYEVVYVPSHRSHADYLLMSYQLHVSGVVVPHIAAGVNLNLPGLGPILRRGGAFFMRRSFTGNPLYSVVFKEYMAQLIDRGVPIEYFTEGTRSRTGRLLAPRGGLLSMTVRAFLRAPRRPVLFQPVYIGYEKLMEGKSYIGELSGKPKEKESLLGLLRGLKVLRQHYGHVALNFGEPIELTPLLDAASADWRAASADSDAKPEWLNGVVSQLAEQIQININRAADVNPINLLALALLATPKHAMAESDLLTQLELSKTLLQELPYSDRVTLTPMNPAAIIAYGEQMQWIQRVQHPLGDVLTVSGEQAVLLSYFRNNVLHLTASAAWVACCFLNNRRMSRASVLRLGRIIYPFIQGELFLPWDGEGFAAQLQATIDFLVRRGLLESSNDGRTLERSPGQDDGAFQLKVIARSLIQAFERYYITIAALAKNGPHTMTGAELENACTLTAQRLGLLNELSAPEFFDKALFRGFIQKLRERRVVWTDEDGKLDYDAALEGMVRDARVILSREVRHSILKITPGGNEREPAAGEGLDEADAGAPTGGEPQATASPAAETAPADIASAALHERHVDAEHRAHAQEAVTPAGNDGTSPRE</sequence>
<evidence type="ECO:0000256" key="8">
    <source>
        <dbReference type="ARBA" id="ARBA00022679"/>
    </source>
</evidence>
<dbReference type="InterPro" id="IPR045520">
    <property type="entry name" value="GPAT/DHAPAT_C"/>
</dbReference>
<evidence type="ECO:0000256" key="13">
    <source>
        <dbReference type="ARBA" id="ARBA00048427"/>
    </source>
</evidence>
<keyword evidence="8 14" id="KW-0808">Transferase</keyword>
<organism evidence="17 18">
    <name type="scientific">Rhodanobacter ginsengisoli</name>
    <dbReference type="NCBI Taxonomy" id="418646"/>
    <lineage>
        <taxon>Bacteria</taxon>
        <taxon>Pseudomonadati</taxon>
        <taxon>Pseudomonadota</taxon>
        <taxon>Gammaproteobacteria</taxon>
        <taxon>Lysobacterales</taxon>
        <taxon>Rhodanobacteraceae</taxon>
        <taxon>Rhodanobacter</taxon>
    </lineage>
</organism>
<dbReference type="InterPro" id="IPR002123">
    <property type="entry name" value="Plipid/glycerol_acylTrfase"/>
</dbReference>
<reference evidence="18" key="1">
    <citation type="journal article" date="2019" name="Int. J. Syst. Evol. Microbiol.">
        <title>The Global Catalogue of Microorganisms (GCM) 10K type strain sequencing project: providing services to taxonomists for standard genome sequencing and annotation.</title>
        <authorList>
            <consortium name="The Broad Institute Genomics Platform"/>
            <consortium name="The Broad Institute Genome Sequencing Center for Infectious Disease"/>
            <person name="Wu L."/>
            <person name="Ma J."/>
        </authorList>
    </citation>
    <scope>NUCLEOTIDE SEQUENCE [LARGE SCALE GENOMIC DNA]</scope>
    <source>
        <strain evidence="18">CGMCC 1.16619</strain>
    </source>
</reference>
<evidence type="ECO:0000313" key="17">
    <source>
        <dbReference type="EMBL" id="MFC5524379.1"/>
    </source>
</evidence>
<dbReference type="Pfam" id="PF01553">
    <property type="entry name" value="Acyltransferase"/>
    <property type="match status" value="1"/>
</dbReference>
<evidence type="ECO:0000313" key="18">
    <source>
        <dbReference type="Proteomes" id="UP001596114"/>
    </source>
</evidence>
<protein>
    <recommendedName>
        <fullName evidence="6 14">Glycerol-3-phosphate acyltransferase</fullName>
        <shortName evidence="14">GPAT</shortName>
        <ecNumber evidence="5 14">2.3.1.15</ecNumber>
    </recommendedName>
</protein>
<evidence type="ECO:0000256" key="6">
    <source>
        <dbReference type="ARBA" id="ARBA00013432"/>
    </source>
</evidence>
<dbReference type="SUPFAM" id="SSF69593">
    <property type="entry name" value="Glycerol-3-phosphate (1)-acyltransferase"/>
    <property type="match status" value="1"/>
</dbReference>
<comment type="pathway">
    <text evidence="2 14">Phospholipid metabolism; CDP-diacylglycerol biosynthesis; CDP-diacylglycerol from sn-glycerol 3-phosphate: step 1/3.</text>
</comment>
<evidence type="ECO:0000256" key="14">
    <source>
        <dbReference type="HAMAP-Rule" id="MF_00393"/>
    </source>
</evidence>
<feature type="compositionally biased region" description="Basic and acidic residues" evidence="15">
    <location>
        <begin position="872"/>
        <end position="885"/>
    </location>
</feature>
<feature type="region of interest" description="Disordered" evidence="15">
    <location>
        <begin position="824"/>
        <end position="901"/>
    </location>
</feature>
<evidence type="ECO:0000256" key="1">
    <source>
        <dbReference type="ARBA" id="ARBA00004413"/>
    </source>
</evidence>
<accession>A0ABW0QNW1</accession>
<comment type="subcellular location">
    <subcellularLocation>
        <location evidence="1 14">Cell membrane</location>
        <topology evidence="1 14">Peripheral membrane protein</topology>
        <orientation evidence="1 14">Cytoplasmic side</orientation>
    </subcellularLocation>
</comment>
<comment type="catalytic activity">
    <reaction evidence="13 14">
        <text>sn-glycerol 3-phosphate + an acyl-CoA = a 1-acyl-sn-glycero-3-phosphate + CoA</text>
        <dbReference type="Rhea" id="RHEA:15325"/>
        <dbReference type="ChEBI" id="CHEBI:57287"/>
        <dbReference type="ChEBI" id="CHEBI:57597"/>
        <dbReference type="ChEBI" id="CHEBI:57970"/>
        <dbReference type="ChEBI" id="CHEBI:58342"/>
        <dbReference type="EC" id="2.3.1.15"/>
    </reaction>
</comment>
<evidence type="ECO:0000256" key="9">
    <source>
        <dbReference type="ARBA" id="ARBA00023136"/>
    </source>
</evidence>
<evidence type="ECO:0000259" key="16">
    <source>
        <dbReference type="SMART" id="SM00563"/>
    </source>
</evidence>
<dbReference type="HAMAP" id="MF_00393">
    <property type="entry name" value="Glyc3P_acyltrans"/>
    <property type="match status" value="1"/>
</dbReference>
<dbReference type="Pfam" id="PF19277">
    <property type="entry name" value="GPAT_C"/>
    <property type="match status" value="1"/>
</dbReference>
<dbReference type="EMBL" id="JBHSNF010000001">
    <property type="protein sequence ID" value="MFC5524379.1"/>
    <property type="molecule type" value="Genomic_DNA"/>
</dbReference>
<dbReference type="InterPro" id="IPR041728">
    <property type="entry name" value="GPAT/DHAPAT_LPLAT"/>
</dbReference>
<dbReference type="Proteomes" id="UP001596114">
    <property type="component" value="Unassembled WGS sequence"/>
</dbReference>
<evidence type="ECO:0000256" key="2">
    <source>
        <dbReference type="ARBA" id="ARBA00004765"/>
    </source>
</evidence>
<evidence type="ECO:0000256" key="5">
    <source>
        <dbReference type="ARBA" id="ARBA00013113"/>
    </source>
</evidence>
<dbReference type="EC" id="2.3.1.15" evidence="5 14"/>
<dbReference type="PANTHER" id="PTHR12563:SF17">
    <property type="entry name" value="DIHYDROXYACETONE PHOSPHATE ACYLTRANSFERASE"/>
    <property type="match status" value="1"/>
</dbReference>
<dbReference type="NCBIfam" id="TIGR03703">
    <property type="entry name" value="plsB"/>
    <property type="match status" value="1"/>
</dbReference>
<evidence type="ECO:0000256" key="11">
    <source>
        <dbReference type="ARBA" id="ARBA00023264"/>
    </source>
</evidence>
<keyword evidence="18" id="KW-1185">Reference proteome</keyword>
<gene>
    <name evidence="14 17" type="primary">plsB</name>
    <name evidence="17" type="ORF">ACFPPA_01355</name>
</gene>
<comment type="similarity">
    <text evidence="4 14">Belongs to the GPAT/DAPAT family.</text>
</comment>
<dbReference type="PIRSF" id="PIRSF500064">
    <property type="entry name" value="GPAT"/>
    <property type="match status" value="1"/>
</dbReference>
<evidence type="ECO:0000256" key="3">
    <source>
        <dbReference type="ARBA" id="ARBA00005189"/>
    </source>
</evidence>
<proteinExistence type="inferred from homology"/>
<comment type="caution">
    <text evidence="17">The sequence shown here is derived from an EMBL/GenBank/DDBJ whole genome shotgun (WGS) entry which is preliminary data.</text>
</comment>
<keyword evidence="11 14" id="KW-1208">Phospholipid metabolism</keyword>
<keyword evidence="14" id="KW-0443">Lipid metabolism</keyword>
<evidence type="ECO:0000256" key="10">
    <source>
        <dbReference type="ARBA" id="ARBA00023209"/>
    </source>
</evidence>
<feature type="compositionally biased region" description="Low complexity" evidence="15">
    <location>
        <begin position="854"/>
        <end position="871"/>
    </location>
</feature>
<name>A0ABW0QNW1_9GAMM</name>
<comment type="pathway">
    <text evidence="3">Lipid metabolism.</text>
</comment>
<evidence type="ECO:0000256" key="4">
    <source>
        <dbReference type="ARBA" id="ARBA00007937"/>
    </source>
</evidence>